<dbReference type="Proteomes" id="UP000275385">
    <property type="component" value="Unassembled WGS sequence"/>
</dbReference>
<dbReference type="AlphaFoldDB" id="A0A420XZ69"/>
<evidence type="ECO:0000313" key="4">
    <source>
        <dbReference type="Proteomes" id="UP000275385"/>
    </source>
</evidence>
<dbReference type="Gene3D" id="3.40.50.150">
    <property type="entry name" value="Vaccinia Virus protein VP39"/>
    <property type="match status" value="1"/>
</dbReference>
<name>A0A420XZ69_9PEZI</name>
<dbReference type="SUPFAM" id="SSF53335">
    <property type="entry name" value="S-adenosyl-L-methionine-dependent methyltransferases"/>
    <property type="match status" value="1"/>
</dbReference>
<evidence type="ECO:0000313" key="3">
    <source>
        <dbReference type="EMBL" id="RKU40819.1"/>
    </source>
</evidence>
<feature type="compositionally biased region" description="Acidic residues" evidence="2">
    <location>
        <begin position="23"/>
        <end position="33"/>
    </location>
</feature>
<dbReference type="EMBL" id="QVQW01000090">
    <property type="protein sequence ID" value="RKU40819.1"/>
    <property type="molecule type" value="Genomic_DNA"/>
</dbReference>
<dbReference type="STRING" id="177199.A0A420XZ69"/>
<dbReference type="OrthoDB" id="2013972at2759"/>
<reference evidence="3 4" key="1">
    <citation type="submission" date="2018-08" db="EMBL/GenBank/DDBJ databases">
        <title>Draft genome of the lignicolous fungus Coniochaeta pulveracea.</title>
        <authorList>
            <person name="Borstlap C.J."/>
            <person name="De Witt R.N."/>
            <person name="Botha A."/>
            <person name="Volschenk H."/>
        </authorList>
    </citation>
    <scope>NUCLEOTIDE SEQUENCE [LARGE SCALE GENOMIC DNA]</scope>
    <source>
        <strain evidence="3 4">CAB683</strain>
    </source>
</reference>
<feature type="region of interest" description="Disordered" evidence="2">
    <location>
        <begin position="12"/>
        <end position="51"/>
    </location>
</feature>
<evidence type="ECO:0008006" key="5">
    <source>
        <dbReference type="Google" id="ProtNLM"/>
    </source>
</evidence>
<comment type="similarity">
    <text evidence="1">Belongs to the methyltransferase superfamily. LaeA methyltransferase family.</text>
</comment>
<dbReference type="Pfam" id="PF13489">
    <property type="entry name" value="Methyltransf_23"/>
    <property type="match status" value="1"/>
</dbReference>
<dbReference type="InterPro" id="IPR029063">
    <property type="entry name" value="SAM-dependent_MTases_sf"/>
</dbReference>
<dbReference type="PANTHER" id="PTHR43591:SF102">
    <property type="entry name" value="S-ADENOSYL-L-METHIONINE-DEPENDENT METHYLTRANSFERASE"/>
    <property type="match status" value="1"/>
</dbReference>
<keyword evidence="4" id="KW-1185">Reference proteome</keyword>
<evidence type="ECO:0000256" key="1">
    <source>
        <dbReference type="ARBA" id="ARBA00038158"/>
    </source>
</evidence>
<gene>
    <name evidence="3" type="ORF">DL546_001987</name>
</gene>
<dbReference type="PANTHER" id="PTHR43591">
    <property type="entry name" value="METHYLTRANSFERASE"/>
    <property type="match status" value="1"/>
</dbReference>
<protein>
    <recommendedName>
        <fullName evidence="5">Methyltransferase domain-containing protein</fullName>
    </recommendedName>
</protein>
<evidence type="ECO:0000256" key="2">
    <source>
        <dbReference type="SAM" id="MobiDB-lite"/>
    </source>
</evidence>
<sequence length="347" mass="39655">MSDYWRTIMEVPGEESSGGSMIEADDQQDDDTDSALGEDLAPSTSSLESSIMHYRTENGRTYHGYKDGKYSLPNDEIERERLDLQHHLFLLTLDGRLGLAPPNDADAEVKRVLDIGTGTGIWAMDYGDEHPEAEVIGVDLSPIQPDFVPVNVMFQVDDVEEEWTYSQPFDYIHSRMMTSSLANWPEYFQRCFDNLAPGGYLELQEGDLFARSDDATLKPEHALFQCLDRLHEASIFFGREYQDIAKFKGMMEAAGFVDVVERKYKWPTYTWPRDKKHKELGFWCYENFGGGLEGFCMAPFTRALGWSKEAVTVFAAAVRRDMRDRSIHAYWPIYVIYGRKPPASPGR</sequence>
<dbReference type="CDD" id="cd02440">
    <property type="entry name" value="AdoMet_MTases"/>
    <property type="match status" value="1"/>
</dbReference>
<comment type="caution">
    <text evidence="3">The sequence shown here is derived from an EMBL/GenBank/DDBJ whole genome shotgun (WGS) entry which is preliminary data.</text>
</comment>
<organism evidence="3 4">
    <name type="scientific">Coniochaeta pulveracea</name>
    <dbReference type="NCBI Taxonomy" id="177199"/>
    <lineage>
        <taxon>Eukaryota</taxon>
        <taxon>Fungi</taxon>
        <taxon>Dikarya</taxon>
        <taxon>Ascomycota</taxon>
        <taxon>Pezizomycotina</taxon>
        <taxon>Sordariomycetes</taxon>
        <taxon>Sordariomycetidae</taxon>
        <taxon>Coniochaetales</taxon>
        <taxon>Coniochaetaceae</taxon>
        <taxon>Coniochaeta</taxon>
    </lineage>
</organism>
<dbReference type="GO" id="GO:0008168">
    <property type="term" value="F:methyltransferase activity"/>
    <property type="evidence" value="ECO:0007669"/>
    <property type="project" value="TreeGrafter"/>
</dbReference>
<accession>A0A420XZ69</accession>
<proteinExistence type="inferred from homology"/>